<name>A0ACC2VZS6_9TREE</name>
<gene>
    <name evidence="1" type="ORF">QFC19_003818</name>
</gene>
<protein>
    <submittedName>
        <fullName evidence="1">Uncharacterized protein</fullName>
    </submittedName>
</protein>
<proteinExistence type="predicted"/>
<comment type="caution">
    <text evidence="1">The sequence shown here is derived from an EMBL/GenBank/DDBJ whole genome shotgun (WGS) entry which is preliminary data.</text>
</comment>
<dbReference type="Proteomes" id="UP001241377">
    <property type="component" value="Unassembled WGS sequence"/>
</dbReference>
<keyword evidence="2" id="KW-1185">Reference proteome</keyword>
<organism evidence="1 2">
    <name type="scientific">Naganishia cerealis</name>
    <dbReference type="NCBI Taxonomy" id="610337"/>
    <lineage>
        <taxon>Eukaryota</taxon>
        <taxon>Fungi</taxon>
        <taxon>Dikarya</taxon>
        <taxon>Basidiomycota</taxon>
        <taxon>Agaricomycotina</taxon>
        <taxon>Tremellomycetes</taxon>
        <taxon>Filobasidiales</taxon>
        <taxon>Filobasidiaceae</taxon>
        <taxon>Naganishia</taxon>
    </lineage>
</organism>
<sequence length="337" mass="37735">MVLENSTLTRLGKSGLRINHAVVGTMLFNMPPIGDVDMGISEETSIAILKKCYDEGLRTFDTANAYGGGNSEKTIGKFLKQYNIPRENVVIMTKCFLPMDFAPGTISSSLNFNDRGLSRKHILDAVKGSVERLGTHIDLLQIHRYDPEVPDEEIMRALNDVVESGQVRYLGASSMKAYQFIELQHTAEKHGWHKFVSMQSLYNLLYREDERELNEYCKKTGVGLIPWSPNARGLLAIPTSSEKSKAKFELPFLHHLLHLDAENDRIIIDRVEEVSKKIGCSMVEVAAGWLVAKGANPIIGLTLLDAIDSVVRLATIKLTDEQIKYLEEPYRPKVGFA</sequence>
<reference evidence="1" key="1">
    <citation type="submission" date="2023-04" db="EMBL/GenBank/DDBJ databases">
        <title>Draft Genome sequencing of Naganishia species isolated from polar environments using Oxford Nanopore Technology.</title>
        <authorList>
            <person name="Leo P."/>
            <person name="Venkateswaran K."/>
        </authorList>
    </citation>
    <scope>NUCLEOTIDE SEQUENCE</scope>
    <source>
        <strain evidence="1">MNA-CCFEE 5261</strain>
    </source>
</reference>
<evidence type="ECO:0000313" key="2">
    <source>
        <dbReference type="Proteomes" id="UP001241377"/>
    </source>
</evidence>
<accession>A0ACC2VZS6</accession>
<evidence type="ECO:0000313" key="1">
    <source>
        <dbReference type="EMBL" id="KAJ9104857.1"/>
    </source>
</evidence>
<dbReference type="EMBL" id="JASBWR010000038">
    <property type="protein sequence ID" value="KAJ9104857.1"/>
    <property type="molecule type" value="Genomic_DNA"/>
</dbReference>